<evidence type="ECO:0000259" key="3">
    <source>
        <dbReference type="Pfam" id="PF01471"/>
    </source>
</evidence>
<organism evidence="4 5">
    <name type="scientific">Celeribacter indicus</name>
    <dbReference type="NCBI Taxonomy" id="1208324"/>
    <lineage>
        <taxon>Bacteria</taxon>
        <taxon>Pseudomonadati</taxon>
        <taxon>Pseudomonadota</taxon>
        <taxon>Alphaproteobacteria</taxon>
        <taxon>Rhodobacterales</taxon>
        <taxon>Roseobacteraceae</taxon>
        <taxon>Celeribacter</taxon>
    </lineage>
</organism>
<dbReference type="EMBL" id="CP004393">
    <property type="protein sequence ID" value="AJE47877.1"/>
    <property type="molecule type" value="Genomic_DNA"/>
</dbReference>
<keyword evidence="5" id="KW-1185">Reference proteome</keyword>
<dbReference type="InterPro" id="IPR036366">
    <property type="entry name" value="PGBDSf"/>
</dbReference>
<dbReference type="Gene3D" id="1.10.101.10">
    <property type="entry name" value="PGBD-like superfamily/PGBD"/>
    <property type="match status" value="1"/>
</dbReference>
<dbReference type="AlphaFoldDB" id="A0A0B5E6C2"/>
<dbReference type="SUPFAM" id="SSF47090">
    <property type="entry name" value="PGBD-like"/>
    <property type="match status" value="1"/>
</dbReference>
<name>A0A0B5E6C2_9RHOB</name>
<dbReference type="HOGENOM" id="CLU_047388_0_0_5"/>
<evidence type="ECO:0000313" key="4">
    <source>
        <dbReference type="EMBL" id="AJE47877.1"/>
    </source>
</evidence>
<dbReference type="InterPro" id="IPR036365">
    <property type="entry name" value="PGBD-like_sf"/>
</dbReference>
<keyword evidence="2" id="KW-0732">Signal</keyword>
<feature type="compositionally biased region" description="Polar residues" evidence="1">
    <location>
        <begin position="45"/>
        <end position="58"/>
    </location>
</feature>
<dbReference type="RefSeq" id="WP_052453347.1">
    <property type="nucleotide sequence ID" value="NZ_CP004393.1"/>
</dbReference>
<feature type="chain" id="PRO_5002115773" evidence="2">
    <location>
        <begin position="25"/>
        <end position="456"/>
    </location>
</feature>
<dbReference type="KEGG" id="cid:P73_3162"/>
<sequence>MIKYFVSTALAASLMIGATSRVQADTGDFIAGAVIGGLLGAASQQPKKTATTTRQPATSYRPRLPSTQEGREIQASLNYFGFNAGTVDGQLGQKTRNAVSSYQVYLGYPATGQLTPFEQELLISSYNRAQAGGAQTARIIAASPDGTRGLLKAYRQEMAGGAAGSAQPMIPAAAPAAAPMTTVVVNPVMPQATAPAAAAAQAAMPSFVAAAPAEDKAPGAMPNFLGAGEKVSLASHCNKVSLLTNTNGGFVTEASMTDPDQALNEQFCLARTYAISQGEEMIAKVSGFTPEQIAAQCEGLAPAMASQIAALSVKPRDAVLSETSDFVLNSGMAPAQLKGTAKICLSVGYRTDNLDVALASSLILVALGERAYGELLGHHLSQGVGATQRPDLAQAWYGDSLAALDAGVPAVFAPGQPERAGLLKKASLSLTGVPAQEAPAVVPASGTALPVFSVTD</sequence>
<dbReference type="Proteomes" id="UP000031521">
    <property type="component" value="Chromosome"/>
</dbReference>
<evidence type="ECO:0000256" key="1">
    <source>
        <dbReference type="SAM" id="MobiDB-lite"/>
    </source>
</evidence>
<feature type="domain" description="Peptidoglycan binding-like" evidence="3">
    <location>
        <begin position="71"/>
        <end position="116"/>
    </location>
</feature>
<protein>
    <submittedName>
        <fullName evidence="4">Peptidoglycan-binding domain 1 protein</fullName>
    </submittedName>
</protein>
<proteinExistence type="predicted"/>
<evidence type="ECO:0000313" key="5">
    <source>
        <dbReference type="Proteomes" id="UP000031521"/>
    </source>
</evidence>
<evidence type="ECO:0000256" key="2">
    <source>
        <dbReference type="SAM" id="SignalP"/>
    </source>
</evidence>
<dbReference type="STRING" id="1208324.P73_3162"/>
<reference evidence="4 5" key="1">
    <citation type="journal article" date="2014" name="Int. J. Syst. Evol. Microbiol.">
        <title>Celeribacter indicus sp. nov., a polycyclic aromatic hydrocarbon-degrading bacterium from deep-sea sediment and reclassification of Huaishuia halophila as Celeribacter halophilus comb. nov.</title>
        <authorList>
            <person name="Lai Q."/>
            <person name="Cao J."/>
            <person name="Yuan J."/>
            <person name="Li F."/>
            <person name="Shao Z."/>
        </authorList>
    </citation>
    <scope>NUCLEOTIDE SEQUENCE [LARGE SCALE GENOMIC DNA]</scope>
    <source>
        <strain evidence="4">P73</strain>
    </source>
</reference>
<dbReference type="Pfam" id="PF01471">
    <property type="entry name" value="PG_binding_1"/>
    <property type="match status" value="1"/>
</dbReference>
<gene>
    <name evidence="4" type="ORF">P73_3162</name>
</gene>
<dbReference type="InterPro" id="IPR002477">
    <property type="entry name" value="Peptidoglycan-bd-like"/>
</dbReference>
<dbReference type="OrthoDB" id="7444491at2"/>
<feature type="region of interest" description="Disordered" evidence="1">
    <location>
        <begin position="45"/>
        <end position="68"/>
    </location>
</feature>
<feature type="signal peptide" evidence="2">
    <location>
        <begin position="1"/>
        <end position="24"/>
    </location>
</feature>
<accession>A0A0B5E6C2</accession>